<evidence type="ECO:0000313" key="3">
    <source>
        <dbReference type="EMBL" id="KXA91656.1"/>
    </source>
</evidence>
<accession>A0A133UBU7</accession>
<dbReference type="SUPFAM" id="SSF51735">
    <property type="entry name" value="NAD(P)-binding Rossmann-fold domains"/>
    <property type="match status" value="1"/>
</dbReference>
<keyword evidence="4" id="KW-1185">Reference proteome</keyword>
<organism evidence="3 4">
    <name type="scientific">candidate division MSBL1 archaeon SCGC-AAA259A05</name>
    <dbReference type="NCBI Taxonomy" id="1698259"/>
    <lineage>
        <taxon>Archaea</taxon>
        <taxon>Methanobacteriati</taxon>
        <taxon>Methanobacteriota</taxon>
        <taxon>candidate division MSBL1</taxon>
    </lineage>
</organism>
<proteinExistence type="inferred from homology"/>
<evidence type="ECO:0000313" key="4">
    <source>
        <dbReference type="Proteomes" id="UP000070163"/>
    </source>
</evidence>
<gene>
    <name evidence="3" type="ORF">AKJ57_00450</name>
</gene>
<dbReference type="Proteomes" id="UP000070163">
    <property type="component" value="Unassembled WGS sequence"/>
</dbReference>
<comment type="similarity">
    <text evidence="1">Belongs to the NAD(P)-dependent epimerase/dehydratase family.</text>
</comment>
<dbReference type="EMBL" id="LHXJ01000003">
    <property type="protein sequence ID" value="KXA91656.1"/>
    <property type="molecule type" value="Genomic_DNA"/>
</dbReference>
<dbReference type="Gene3D" id="3.90.25.10">
    <property type="entry name" value="UDP-galactose 4-epimerase, domain 1"/>
    <property type="match status" value="1"/>
</dbReference>
<comment type="caution">
    <text evidence="3">The sequence shown here is derived from an EMBL/GenBank/DDBJ whole genome shotgun (WGS) entry which is preliminary data.</text>
</comment>
<feature type="domain" description="NAD-dependent epimerase/dehydratase" evidence="2">
    <location>
        <begin position="8"/>
        <end position="231"/>
    </location>
</feature>
<dbReference type="PANTHER" id="PTHR43000">
    <property type="entry name" value="DTDP-D-GLUCOSE 4,6-DEHYDRATASE-RELATED"/>
    <property type="match status" value="1"/>
</dbReference>
<protein>
    <submittedName>
        <fullName evidence="3">UDP-glucose 4-epimerase</fullName>
    </submittedName>
</protein>
<sequence>MDLKGMRIVVTGGAGFIGSHLVDSLVESNRVIVIDDLRDGEREFVHPDANLIEKPIRNCDLCDFIEGSDLVFHLAADPSVRELNPENHINQNFLTTYQVLEAMREAGVEKIAFASSSTVYGEAEIPTTVDHPTTPISIYGAMKLSSESLISSYCHTFGFDAWIYRFANVIGSRLRHGVIYDFIHKLRNNSEELEILGDGEQEKSYIYIDDCVAAMGLGLESGTGFNVMNIGTKDRVRVKEIARIVSDGMDLDPDFKFTGGDRGWKGDVPEMLLEPEKLTEMGWRPDYCSREAVEKATEDLLREI</sequence>
<reference evidence="3 4" key="1">
    <citation type="journal article" date="2016" name="Sci. Rep.">
        <title>Metabolic traits of an uncultured archaeal lineage -MSBL1- from brine pools of the Red Sea.</title>
        <authorList>
            <person name="Mwirichia R."/>
            <person name="Alam I."/>
            <person name="Rashid M."/>
            <person name="Vinu M."/>
            <person name="Ba-Alawi W."/>
            <person name="Anthony Kamau A."/>
            <person name="Kamanda Ngugi D."/>
            <person name="Goker M."/>
            <person name="Klenk H.P."/>
            <person name="Bajic V."/>
            <person name="Stingl U."/>
        </authorList>
    </citation>
    <scope>NUCLEOTIDE SEQUENCE [LARGE SCALE GENOMIC DNA]</scope>
    <source>
        <strain evidence="3">SCGC-AAA259A05</strain>
    </source>
</reference>
<dbReference type="Pfam" id="PF01370">
    <property type="entry name" value="Epimerase"/>
    <property type="match status" value="1"/>
</dbReference>
<dbReference type="Gene3D" id="3.40.50.720">
    <property type="entry name" value="NAD(P)-binding Rossmann-like Domain"/>
    <property type="match status" value="1"/>
</dbReference>
<dbReference type="InterPro" id="IPR001509">
    <property type="entry name" value="Epimerase_deHydtase"/>
</dbReference>
<evidence type="ECO:0000259" key="2">
    <source>
        <dbReference type="Pfam" id="PF01370"/>
    </source>
</evidence>
<dbReference type="PATRIC" id="fig|1698259.3.peg.594"/>
<dbReference type="AlphaFoldDB" id="A0A133UBU7"/>
<name>A0A133UBU7_9EURY</name>
<evidence type="ECO:0000256" key="1">
    <source>
        <dbReference type="ARBA" id="ARBA00007637"/>
    </source>
</evidence>
<dbReference type="InterPro" id="IPR036291">
    <property type="entry name" value="NAD(P)-bd_dom_sf"/>
</dbReference>